<dbReference type="EMBL" id="AWWV01011486">
    <property type="protein sequence ID" value="OMO72101.1"/>
    <property type="molecule type" value="Genomic_DNA"/>
</dbReference>
<feature type="region of interest" description="Disordered" evidence="1">
    <location>
        <begin position="1"/>
        <end position="36"/>
    </location>
</feature>
<keyword evidence="3" id="KW-1185">Reference proteome</keyword>
<reference evidence="2 3" key="1">
    <citation type="submission" date="2013-09" db="EMBL/GenBank/DDBJ databases">
        <title>Corchorus capsularis genome sequencing.</title>
        <authorList>
            <person name="Alam M."/>
            <person name="Haque M.S."/>
            <person name="Islam M.S."/>
            <person name="Emdad E.M."/>
            <person name="Islam M.M."/>
            <person name="Ahmed B."/>
            <person name="Halim A."/>
            <person name="Hossen Q.M.M."/>
            <person name="Hossain M.Z."/>
            <person name="Ahmed R."/>
            <person name="Khan M.M."/>
            <person name="Islam R."/>
            <person name="Rashid M.M."/>
            <person name="Khan S.A."/>
            <person name="Rahman M.S."/>
            <person name="Alam M."/>
        </authorList>
    </citation>
    <scope>NUCLEOTIDE SEQUENCE [LARGE SCALE GENOMIC DNA]</scope>
    <source>
        <strain evidence="3">cv. CVL-1</strain>
        <tissue evidence="2">Whole seedling</tissue>
    </source>
</reference>
<proteinExistence type="predicted"/>
<evidence type="ECO:0000256" key="1">
    <source>
        <dbReference type="SAM" id="MobiDB-lite"/>
    </source>
</evidence>
<organism evidence="2 3">
    <name type="scientific">Corchorus capsularis</name>
    <name type="common">Jute</name>
    <dbReference type="NCBI Taxonomy" id="210143"/>
    <lineage>
        <taxon>Eukaryota</taxon>
        <taxon>Viridiplantae</taxon>
        <taxon>Streptophyta</taxon>
        <taxon>Embryophyta</taxon>
        <taxon>Tracheophyta</taxon>
        <taxon>Spermatophyta</taxon>
        <taxon>Magnoliopsida</taxon>
        <taxon>eudicotyledons</taxon>
        <taxon>Gunneridae</taxon>
        <taxon>Pentapetalae</taxon>
        <taxon>rosids</taxon>
        <taxon>malvids</taxon>
        <taxon>Malvales</taxon>
        <taxon>Malvaceae</taxon>
        <taxon>Grewioideae</taxon>
        <taxon>Apeibeae</taxon>
        <taxon>Corchorus</taxon>
    </lineage>
</organism>
<feature type="compositionally biased region" description="Pro residues" evidence="1">
    <location>
        <begin position="26"/>
        <end position="36"/>
    </location>
</feature>
<comment type="caution">
    <text evidence="2">The sequence shown here is derived from an EMBL/GenBank/DDBJ whole genome shotgun (WGS) entry which is preliminary data.</text>
</comment>
<feature type="compositionally biased region" description="Polar residues" evidence="1">
    <location>
        <begin position="1"/>
        <end position="19"/>
    </location>
</feature>
<evidence type="ECO:0000313" key="2">
    <source>
        <dbReference type="EMBL" id="OMO72101.1"/>
    </source>
</evidence>
<dbReference type="Proteomes" id="UP000188268">
    <property type="component" value="Unassembled WGS sequence"/>
</dbReference>
<dbReference type="AlphaFoldDB" id="A0A1R3HPM2"/>
<protein>
    <submittedName>
        <fullName evidence="2">Uncharacterized protein</fullName>
    </submittedName>
</protein>
<accession>A0A1R3HPM2</accession>
<name>A0A1R3HPM2_COCAP</name>
<gene>
    <name evidence="2" type="ORF">CCACVL1_17949</name>
</gene>
<sequence length="36" mass="4073">MAFLLSSSNLHPPETLTQSCRHRLKSPPPCQSPVRR</sequence>
<evidence type="ECO:0000313" key="3">
    <source>
        <dbReference type="Proteomes" id="UP000188268"/>
    </source>
</evidence>
<dbReference type="Gramene" id="OMO72101">
    <property type="protein sequence ID" value="OMO72101"/>
    <property type="gene ID" value="CCACVL1_17949"/>
</dbReference>